<reference evidence="1 2" key="1">
    <citation type="journal article" date="2018" name="Front. Plant Sci.">
        <title>Red Clover (Trifolium pratense) and Zigzag Clover (T. medium) - A Picture of Genomic Similarities and Differences.</title>
        <authorList>
            <person name="Dluhosova J."/>
            <person name="Istvanek J."/>
            <person name="Nedelnik J."/>
            <person name="Repkova J."/>
        </authorList>
    </citation>
    <scope>NUCLEOTIDE SEQUENCE [LARGE SCALE GENOMIC DNA]</scope>
    <source>
        <strain evidence="2">cv. 10/8</strain>
        <tissue evidence="1">Leaf</tissue>
    </source>
</reference>
<dbReference type="AlphaFoldDB" id="A0A392SAD0"/>
<accession>A0A392SAD0</accession>
<dbReference type="EMBL" id="LXQA010349574">
    <property type="protein sequence ID" value="MCI45851.1"/>
    <property type="molecule type" value="Genomic_DNA"/>
</dbReference>
<proteinExistence type="predicted"/>
<protein>
    <submittedName>
        <fullName evidence="1">Uncharacterized protein</fullName>
    </submittedName>
</protein>
<dbReference type="Proteomes" id="UP000265520">
    <property type="component" value="Unassembled WGS sequence"/>
</dbReference>
<organism evidence="1 2">
    <name type="scientific">Trifolium medium</name>
    <dbReference type="NCBI Taxonomy" id="97028"/>
    <lineage>
        <taxon>Eukaryota</taxon>
        <taxon>Viridiplantae</taxon>
        <taxon>Streptophyta</taxon>
        <taxon>Embryophyta</taxon>
        <taxon>Tracheophyta</taxon>
        <taxon>Spermatophyta</taxon>
        <taxon>Magnoliopsida</taxon>
        <taxon>eudicotyledons</taxon>
        <taxon>Gunneridae</taxon>
        <taxon>Pentapetalae</taxon>
        <taxon>rosids</taxon>
        <taxon>fabids</taxon>
        <taxon>Fabales</taxon>
        <taxon>Fabaceae</taxon>
        <taxon>Papilionoideae</taxon>
        <taxon>50 kb inversion clade</taxon>
        <taxon>NPAAA clade</taxon>
        <taxon>Hologalegina</taxon>
        <taxon>IRL clade</taxon>
        <taxon>Trifolieae</taxon>
        <taxon>Trifolium</taxon>
    </lineage>
</organism>
<evidence type="ECO:0000313" key="2">
    <source>
        <dbReference type="Proteomes" id="UP000265520"/>
    </source>
</evidence>
<name>A0A392SAD0_9FABA</name>
<keyword evidence="2" id="KW-1185">Reference proteome</keyword>
<comment type="caution">
    <text evidence="1">The sequence shown here is derived from an EMBL/GenBank/DDBJ whole genome shotgun (WGS) entry which is preliminary data.</text>
</comment>
<feature type="non-terminal residue" evidence="1">
    <location>
        <position position="1"/>
    </location>
</feature>
<evidence type="ECO:0000313" key="1">
    <source>
        <dbReference type="EMBL" id="MCI45851.1"/>
    </source>
</evidence>
<sequence>DFVIATEDFVATGADKTITATEGFLASRADMITVPTKGFPSPLGRI</sequence>